<protein>
    <submittedName>
        <fullName evidence="2">Uncharacterized protein</fullName>
    </submittedName>
</protein>
<evidence type="ECO:0000256" key="1">
    <source>
        <dbReference type="SAM" id="Phobius"/>
    </source>
</evidence>
<evidence type="ECO:0000313" key="2">
    <source>
        <dbReference type="EMBL" id="SMB93715.1"/>
    </source>
</evidence>
<dbReference type="AlphaFoldDB" id="A0A1W1VK14"/>
<feature type="transmembrane region" description="Helical" evidence="1">
    <location>
        <begin position="51"/>
        <end position="72"/>
    </location>
</feature>
<dbReference type="EMBL" id="FWWT01000022">
    <property type="protein sequence ID" value="SMB93715.1"/>
    <property type="molecule type" value="Genomic_DNA"/>
</dbReference>
<evidence type="ECO:0000313" key="3">
    <source>
        <dbReference type="Proteomes" id="UP000192731"/>
    </source>
</evidence>
<organism evidence="2 3">
    <name type="scientific">Desulfonispora thiosulfatigenes DSM 11270</name>
    <dbReference type="NCBI Taxonomy" id="656914"/>
    <lineage>
        <taxon>Bacteria</taxon>
        <taxon>Bacillati</taxon>
        <taxon>Bacillota</taxon>
        <taxon>Clostridia</taxon>
        <taxon>Eubacteriales</taxon>
        <taxon>Peptococcaceae</taxon>
        <taxon>Desulfonispora</taxon>
    </lineage>
</organism>
<gene>
    <name evidence="2" type="ORF">SAMN00017405_0081</name>
</gene>
<dbReference type="RefSeq" id="WP_084053904.1">
    <property type="nucleotide sequence ID" value="NZ_FWWT01000022.1"/>
</dbReference>
<keyword evidence="1" id="KW-0472">Membrane</keyword>
<name>A0A1W1VK14_DESTI</name>
<dbReference type="Proteomes" id="UP000192731">
    <property type="component" value="Unassembled WGS sequence"/>
</dbReference>
<dbReference type="STRING" id="656914.SAMN00017405_0081"/>
<keyword evidence="1" id="KW-0812">Transmembrane</keyword>
<reference evidence="2 3" key="1">
    <citation type="submission" date="2017-04" db="EMBL/GenBank/DDBJ databases">
        <authorList>
            <person name="Afonso C.L."/>
            <person name="Miller P.J."/>
            <person name="Scott M.A."/>
            <person name="Spackman E."/>
            <person name="Goraichik I."/>
            <person name="Dimitrov K.M."/>
            <person name="Suarez D.L."/>
            <person name="Swayne D.E."/>
        </authorList>
    </citation>
    <scope>NUCLEOTIDE SEQUENCE [LARGE SCALE GENOMIC DNA]</scope>
    <source>
        <strain evidence="2 3">DSM 11270</strain>
    </source>
</reference>
<keyword evidence="3" id="KW-1185">Reference proteome</keyword>
<sequence length="74" mass="8261">MGRIIFLIFILLLGLLGIKLGYKEVRKRSDRENLLEALISIFLGDFDITNVGVIIVSMLTVIFAILALILGWGK</sequence>
<accession>A0A1W1VK14</accession>
<keyword evidence="1" id="KW-1133">Transmembrane helix</keyword>
<proteinExistence type="predicted"/>